<dbReference type="AlphaFoldDB" id="A0A0A9DVK8"/>
<organism evidence="1">
    <name type="scientific">Arundo donax</name>
    <name type="common">Giant reed</name>
    <name type="synonym">Donax arundinaceus</name>
    <dbReference type="NCBI Taxonomy" id="35708"/>
    <lineage>
        <taxon>Eukaryota</taxon>
        <taxon>Viridiplantae</taxon>
        <taxon>Streptophyta</taxon>
        <taxon>Embryophyta</taxon>
        <taxon>Tracheophyta</taxon>
        <taxon>Spermatophyta</taxon>
        <taxon>Magnoliopsida</taxon>
        <taxon>Liliopsida</taxon>
        <taxon>Poales</taxon>
        <taxon>Poaceae</taxon>
        <taxon>PACMAD clade</taxon>
        <taxon>Arundinoideae</taxon>
        <taxon>Arundineae</taxon>
        <taxon>Arundo</taxon>
    </lineage>
</organism>
<accession>A0A0A9DVK8</accession>
<proteinExistence type="predicted"/>
<reference evidence="1" key="2">
    <citation type="journal article" date="2015" name="Data Brief">
        <title>Shoot transcriptome of the giant reed, Arundo donax.</title>
        <authorList>
            <person name="Barrero R.A."/>
            <person name="Guerrero F.D."/>
            <person name="Moolhuijzen P."/>
            <person name="Goolsby J.A."/>
            <person name="Tidwell J."/>
            <person name="Bellgard S.E."/>
            <person name="Bellgard M.I."/>
        </authorList>
    </citation>
    <scope>NUCLEOTIDE SEQUENCE</scope>
    <source>
        <tissue evidence="1">Shoot tissue taken approximately 20 cm above the soil surface</tissue>
    </source>
</reference>
<sequence length="59" mass="7087">MTETSGQLRFRADWLDFYWQTSLELHIRVCHRNVIAIDFPSIIEHKVMQEESSLYFGKL</sequence>
<reference evidence="1" key="1">
    <citation type="submission" date="2014-09" db="EMBL/GenBank/DDBJ databases">
        <authorList>
            <person name="Magalhaes I.L.F."/>
            <person name="Oliveira U."/>
            <person name="Santos F.R."/>
            <person name="Vidigal T.H.D.A."/>
            <person name="Brescovit A.D."/>
            <person name="Santos A.J."/>
        </authorList>
    </citation>
    <scope>NUCLEOTIDE SEQUENCE</scope>
    <source>
        <tissue evidence="1">Shoot tissue taken approximately 20 cm above the soil surface</tissue>
    </source>
</reference>
<evidence type="ECO:0000313" key="1">
    <source>
        <dbReference type="EMBL" id="JAD87812.1"/>
    </source>
</evidence>
<name>A0A0A9DVK8_ARUDO</name>
<dbReference type="EMBL" id="GBRH01210083">
    <property type="protein sequence ID" value="JAD87812.1"/>
    <property type="molecule type" value="Transcribed_RNA"/>
</dbReference>
<protein>
    <submittedName>
        <fullName evidence="1">Uncharacterized protein</fullName>
    </submittedName>
</protein>